<organism evidence="1 2">
    <name type="scientific">Lindgomyces ingoldianus</name>
    <dbReference type="NCBI Taxonomy" id="673940"/>
    <lineage>
        <taxon>Eukaryota</taxon>
        <taxon>Fungi</taxon>
        <taxon>Dikarya</taxon>
        <taxon>Ascomycota</taxon>
        <taxon>Pezizomycotina</taxon>
        <taxon>Dothideomycetes</taxon>
        <taxon>Pleosporomycetidae</taxon>
        <taxon>Pleosporales</taxon>
        <taxon>Lindgomycetaceae</taxon>
        <taxon>Lindgomyces</taxon>
    </lineage>
</organism>
<reference evidence="1" key="1">
    <citation type="journal article" date="2020" name="Stud. Mycol.">
        <title>101 Dothideomycetes genomes: a test case for predicting lifestyles and emergence of pathogens.</title>
        <authorList>
            <person name="Haridas S."/>
            <person name="Albert R."/>
            <person name="Binder M."/>
            <person name="Bloem J."/>
            <person name="Labutti K."/>
            <person name="Salamov A."/>
            <person name="Andreopoulos B."/>
            <person name="Baker S."/>
            <person name="Barry K."/>
            <person name="Bills G."/>
            <person name="Bluhm B."/>
            <person name="Cannon C."/>
            <person name="Castanera R."/>
            <person name="Culley D."/>
            <person name="Daum C."/>
            <person name="Ezra D."/>
            <person name="Gonzalez J."/>
            <person name="Henrissat B."/>
            <person name="Kuo A."/>
            <person name="Liang C."/>
            <person name="Lipzen A."/>
            <person name="Lutzoni F."/>
            <person name="Magnuson J."/>
            <person name="Mondo S."/>
            <person name="Nolan M."/>
            <person name="Ohm R."/>
            <person name="Pangilinan J."/>
            <person name="Park H.-J."/>
            <person name="Ramirez L."/>
            <person name="Alfaro M."/>
            <person name="Sun H."/>
            <person name="Tritt A."/>
            <person name="Yoshinaga Y."/>
            <person name="Zwiers L.-H."/>
            <person name="Turgeon B."/>
            <person name="Goodwin S."/>
            <person name="Spatafora J."/>
            <person name="Crous P."/>
            <person name="Grigoriev I."/>
        </authorList>
    </citation>
    <scope>NUCLEOTIDE SEQUENCE</scope>
    <source>
        <strain evidence="1">ATCC 200398</strain>
    </source>
</reference>
<evidence type="ECO:0000313" key="2">
    <source>
        <dbReference type="Proteomes" id="UP000799755"/>
    </source>
</evidence>
<comment type="caution">
    <text evidence="1">The sequence shown here is derived from an EMBL/GenBank/DDBJ whole genome shotgun (WGS) entry which is preliminary data.</text>
</comment>
<keyword evidence="2" id="KW-1185">Reference proteome</keyword>
<gene>
    <name evidence="1" type="ORF">BDR25DRAFT_310641</name>
</gene>
<proteinExistence type="predicted"/>
<accession>A0ACB6R839</accession>
<sequence length="1416" mass="157721">MVRKSKEVNAEVNCISSVDIISTASRLPADGDRETALCKWVKHRKEQEQLQLGLSFLNLKVHGFLSPTNYQHTFGSYVLAVPEYLRSLVGNRHDSKVQILHSMDGLVKSGEMLLVLGRPGSGCSTFLKTIAGDTHGFVVSDDSNLNYEGLSYSELHGQCKAESVYVAELDVHFPELTLGQTLAFAASARSKRSNASNYVQDSSQWVASMFNLKDAFNTPMGNDMIRGVSGGEKKRASIAEAFMGGSQIQCWDNSTRGLDSSTASDFIAILRGLADELGSTILVSVYQASEAIYKTFDKVMLLYEGRQIYFGTTASAVQYFTSMGFVKPAKVTSADFLTSLTNPSERLVAHGYELQVPRTADDFANMWKQSLERGLICRDIEEFNHQNPLNPGNLKQFLQEKSRIIGVPRALRSPYAISTMQQVAICGKRAFQRLANNSGPTISGVIGNAIIGIIVGSVFYNLGDSSASVDSRALLLFFSIMLNACTSGLEILTIWAQRPIVEKQSHYAFCQPFTEACASMICDLPNKILTSLLFNLALYFMTNLRRTPSAFFIFYLFSFAALLTMSMVFRMMGSLSKRIEQSMAPGAIMVLNFIIYTGFVVPIPYMVPWFGWIRFINPIAYAYESLMINEVSIAATVPSGPDYQGVTGTSFICPAVGARPGENFIDGTAYLWSKFRYPTNHLWRNLALMAALMVGYCAIYLLAVEYVPAERSKGEILLFKHRILQNKKMKNSIDEETNASVITLVESKRKDSALRDSTEDTPECRAVQNQTAVLHWNDVCYDVKVKKNETRRILNAVDGWVNPGSLTALMGATGAGKTTLLDVLASRVSTGIVTGDIFVDGQPRRTSFQRQTGYVQQADIHLQTSTVREALAFSAVLRQPKTRSMQEKIDYVDHVLELLEMEAYADAVVGVPGEGLNVEQRRRLSIAIEMAARPELLLFLDEPTSGLDSQTAWSICTLLRKLANNGQAVLCTIHQPSAQLFDMFDRLLLLEKGGSTLYFGDIGANGMKMVRYFEKHGARTCKYHENPAEWMLDITSATQPSENTIPWADVWYYSGERHKVKLQLKFLSDRRASITALPELPSDHSHEFATSHSIQFVQVIYRIFQEYWRTPSYLYSKVALCVGAALFNGFSFYASSNDIQGLVSIIFSIFLLTNIFTSADQQIIPRFLGGRAIFEAREMRSKTYSWTVFISSHIAIELAWQTIIAVLVFVAWYYPTGLWRNGDSSFGMNERAALAFLFIWMFCLFSSTFCQAIAAAIEHAETAVNMANLFFYLCIIFCGILVKPDDLPEFWKFMYRVSPLTYFIHGMISAGIGNTSITCSSTEVLRVMAPTNRTCGDYFSSYVISAGAGGRVMNPSSTTECLFCPVTDANTVLKGFGVNVEDRWVDFGIFVVYVVVNIVATYAFYWLARVPKAKKS</sequence>
<protein>
    <submittedName>
        <fullName evidence="1">ABC drug exporter AbcA</fullName>
    </submittedName>
</protein>
<name>A0ACB6R839_9PLEO</name>
<evidence type="ECO:0000313" key="1">
    <source>
        <dbReference type="EMBL" id="KAF2475215.1"/>
    </source>
</evidence>
<dbReference type="Proteomes" id="UP000799755">
    <property type="component" value="Unassembled WGS sequence"/>
</dbReference>
<dbReference type="EMBL" id="MU003496">
    <property type="protein sequence ID" value="KAF2475215.1"/>
    <property type="molecule type" value="Genomic_DNA"/>
</dbReference>